<keyword evidence="4" id="KW-0540">Nuclease</keyword>
<feature type="region of interest" description="Disordered" evidence="9">
    <location>
        <begin position="247"/>
        <end position="271"/>
    </location>
</feature>
<dbReference type="Pfam" id="PF17917">
    <property type="entry name" value="RT_RNaseH"/>
    <property type="match status" value="1"/>
</dbReference>
<dbReference type="PANTHER" id="PTHR37984">
    <property type="entry name" value="PROTEIN CBG26694"/>
    <property type="match status" value="1"/>
</dbReference>
<dbReference type="SUPFAM" id="SSF56672">
    <property type="entry name" value="DNA/RNA polymerases"/>
    <property type="match status" value="1"/>
</dbReference>
<dbReference type="Pfam" id="PF00098">
    <property type="entry name" value="zf-CCHC"/>
    <property type="match status" value="1"/>
</dbReference>
<dbReference type="InterPro" id="IPR000477">
    <property type="entry name" value="RT_dom"/>
</dbReference>
<dbReference type="Gene3D" id="3.10.20.370">
    <property type="match status" value="1"/>
</dbReference>
<keyword evidence="8" id="KW-0863">Zinc-finger</keyword>
<dbReference type="InterPro" id="IPR036875">
    <property type="entry name" value="Znf_CCHC_sf"/>
</dbReference>
<dbReference type="InterPro" id="IPR036397">
    <property type="entry name" value="RNaseH_sf"/>
</dbReference>
<dbReference type="Pfam" id="PF00665">
    <property type="entry name" value="rve"/>
    <property type="match status" value="1"/>
</dbReference>
<organism evidence="13 14">
    <name type="scientific">Plutella xylostella</name>
    <name type="common">Diamondback moth</name>
    <name type="synonym">Plutella maculipennis</name>
    <dbReference type="NCBI Taxonomy" id="51655"/>
    <lineage>
        <taxon>Eukaryota</taxon>
        <taxon>Metazoa</taxon>
        <taxon>Ecdysozoa</taxon>
        <taxon>Arthropoda</taxon>
        <taxon>Hexapoda</taxon>
        <taxon>Insecta</taxon>
        <taxon>Pterygota</taxon>
        <taxon>Neoptera</taxon>
        <taxon>Endopterygota</taxon>
        <taxon>Lepidoptera</taxon>
        <taxon>Glossata</taxon>
        <taxon>Ditrysia</taxon>
        <taxon>Yponomeutoidea</taxon>
        <taxon>Plutellidae</taxon>
        <taxon>Plutella</taxon>
    </lineage>
</organism>
<dbReference type="InterPro" id="IPR041373">
    <property type="entry name" value="RT_RNaseH"/>
</dbReference>
<dbReference type="Gene3D" id="3.10.10.10">
    <property type="entry name" value="HIV Type 1 Reverse Transcriptase, subunit A, domain 1"/>
    <property type="match status" value="1"/>
</dbReference>
<evidence type="ECO:0000256" key="2">
    <source>
        <dbReference type="ARBA" id="ARBA00022679"/>
    </source>
</evidence>
<keyword evidence="5" id="KW-0255">Endonuclease</keyword>
<feature type="domain" description="Integrase catalytic" evidence="12">
    <location>
        <begin position="1048"/>
        <end position="1206"/>
    </location>
</feature>
<gene>
    <name evidence="13" type="ORF">JYU34_016233</name>
</gene>
<dbReference type="Gene3D" id="2.40.70.10">
    <property type="entry name" value="Acid Proteases"/>
    <property type="match status" value="1"/>
</dbReference>
<feature type="domain" description="CCHC-type" evidence="10">
    <location>
        <begin position="213"/>
        <end position="228"/>
    </location>
</feature>
<evidence type="ECO:0000256" key="7">
    <source>
        <dbReference type="ARBA" id="ARBA00022918"/>
    </source>
</evidence>
<keyword evidence="14" id="KW-1185">Reference proteome</keyword>
<comment type="caution">
    <text evidence="13">The sequence shown here is derived from an EMBL/GenBank/DDBJ whole genome shotgun (WGS) entry which is preliminary data.</text>
</comment>
<evidence type="ECO:0000313" key="14">
    <source>
        <dbReference type="Proteomes" id="UP000823941"/>
    </source>
</evidence>
<dbReference type="Gene3D" id="3.30.420.10">
    <property type="entry name" value="Ribonuclease H-like superfamily/Ribonuclease H"/>
    <property type="match status" value="1"/>
</dbReference>
<dbReference type="InterPro" id="IPR050951">
    <property type="entry name" value="Retrovirus_Pol_polyprotein"/>
</dbReference>
<dbReference type="SUPFAM" id="SSF57756">
    <property type="entry name" value="Retrovirus zinc finger-like domains"/>
    <property type="match status" value="1"/>
</dbReference>
<evidence type="ECO:0000256" key="1">
    <source>
        <dbReference type="ARBA" id="ARBA00012493"/>
    </source>
</evidence>
<dbReference type="PROSITE" id="PS50994">
    <property type="entry name" value="INTEGRASE"/>
    <property type="match status" value="1"/>
</dbReference>
<keyword evidence="2" id="KW-0808">Transferase</keyword>
<keyword evidence="3" id="KW-0548">Nucleotidyltransferase</keyword>
<dbReference type="EC" id="2.7.7.49" evidence="1"/>
<dbReference type="EMBL" id="JAHIBW010000022">
    <property type="protein sequence ID" value="KAG7299311.1"/>
    <property type="molecule type" value="Genomic_DNA"/>
</dbReference>
<reference evidence="13 14" key="1">
    <citation type="submission" date="2021-06" db="EMBL/GenBank/DDBJ databases">
        <title>A haploid diamondback moth (Plutella xylostella L.) genome assembly resolves 31 chromosomes and identifies a diamide resistance mutation.</title>
        <authorList>
            <person name="Ward C.M."/>
            <person name="Perry K.D."/>
            <person name="Baker G."/>
            <person name="Powis K."/>
            <person name="Heckel D.G."/>
            <person name="Baxter S.W."/>
        </authorList>
    </citation>
    <scope>NUCLEOTIDE SEQUENCE [LARGE SCALE GENOMIC DNA]</scope>
    <source>
        <strain evidence="13 14">LV</strain>
        <tissue evidence="13">Single pupa</tissue>
    </source>
</reference>
<evidence type="ECO:0000256" key="5">
    <source>
        <dbReference type="ARBA" id="ARBA00022759"/>
    </source>
</evidence>
<feature type="domain" description="CCHC-type" evidence="10">
    <location>
        <begin position="231"/>
        <end position="247"/>
    </location>
</feature>
<evidence type="ECO:0000313" key="13">
    <source>
        <dbReference type="EMBL" id="KAG7299311.1"/>
    </source>
</evidence>
<sequence length="1327" mass="151243">MTTTTKNDASSNAMLGSMASNDGFSGITKFNGEDKTYSSAKWAADIEDNAEIFGWTAQQKLIVARRSLVGTAELWLRTEKTFKTFDELSAALQKEFPDALNSKEMHELMATRKKKKDETYYQYMLTMKELGKRAKFADYVAIQYIVDGITDYENNKAILYGVTTYSVLKEKLAIYEKMKSKTVKKTEVESKTQNVFSSSREKKETARPDGRSCYNCGDKNHLANRCPNGVKCFRCNNFGHIGTECRSSTTTRHQQQQGGSRGSGNGASGQRTMCVSVIPEDGAAAAVNGERERRGTNEVNEAEGTGSCNCQCQSQSVMRVNVNTNSAVSESLCNSNKSVKLVKISDVDVEALIDSGSDVNLMSSELLSRLNKAGHDEDNEDKVVLTGLGASRVCSVGKFHTTIKVDGKYFDTVFYIVPCGVMPYEVILGQPFLLNTTVLLDKGTVKLMAQTEGGQYMLCLPIEADEPLCSNPEVQELVASYKPMFTKEAPIKLKIILKDEVPVAQRPRRLAIKEEEVVRRQVEEWLAKEIIRPSYSEYASPLVLVTKKDGSIRVCVDYRKINQKMIKDEYPLPVIDDHIDKLSKSRVFSTLDLKNGFFHLPVEEESVKYTAFVTSSPEGQYEFLRAPFGLSICPKYFSRFINIIFREQIASGIVLIFIDDVIILAENEEEAIERLKIVLKLSSEYGLEINWKKTQLLQRKVEYLGHVIEDGTVKPSPSKTEAVRCFPEPKTVKQVHSFVGLTSYFRKYIENYAVIARPLTDLLKKEKEFYFGEEERHAFEVLKTKLCSEPVLKIYEVGLDTEMHTDASKYGYAAILMQKEKDGKLHPVHYMSRKTSETEQRNYTSYELEALAVVEGVRKFRKYLFGIHFKIVTDCAAFQKTLYKKEVSAKVARWVLFLQDFDYEVEHRAGAKMSHVDSLSRNPHCYLIHSELHARICKAQKEDSDLSVLREVLNEKTEYKDFYIENDLIYKGVEKKLVIPDIMETEIIKRAHEIGHFGKKKTMDIIDKDYYIKDLAKKIDRVILGCVPCILASKKEGKQEGFLSPIDKGELPLETLHIDHLGPLDATKKMYNYILTVVDAFTKFVWIYPTKTLTAKETVEKLRLHQKDYGNPTRYITDKGAAFTGQEFKDYCQEEGIQHHAVTTGIPRGNGQVERIHRIIISVLTKMCIEEPTHWYKHVSKVQRVINGTYQRSINTSPFNLLTGTKLKQKEDIKLIGLLDEECRQHFMERRDNVRQAAKVQILKVQEENRRTYNRKRKEAQDYVVGDIVAIQRTQFGNTLKLKPKFLGPYQVVKKVGKGRYHVEKVDLNTEGPRKTSTGVDYMKMWP</sequence>
<evidence type="ECO:0000259" key="11">
    <source>
        <dbReference type="PROSITE" id="PS50878"/>
    </source>
</evidence>
<evidence type="ECO:0000256" key="9">
    <source>
        <dbReference type="SAM" id="MobiDB-lite"/>
    </source>
</evidence>
<dbReference type="InterPro" id="IPR043502">
    <property type="entry name" value="DNA/RNA_pol_sf"/>
</dbReference>
<evidence type="ECO:0000256" key="3">
    <source>
        <dbReference type="ARBA" id="ARBA00022695"/>
    </source>
</evidence>
<dbReference type="Gene3D" id="3.30.70.270">
    <property type="match status" value="2"/>
</dbReference>
<proteinExistence type="predicted"/>
<keyword evidence="8" id="KW-0862">Zinc</keyword>
<keyword evidence="7" id="KW-0695">RNA-directed DNA polymerase</keyword>
<dbReference type="CDD" id="cd09274">
    <property type="entry name" value="RNase_HI_RT_Ty3"/>
    <property type="match status" value="1"/>
</dbReference>
<evidence type="ECO:0000259" key="10">
    <source>
        <dbReference type="PROSITE" id="PS50158"/>
    </source>
</evidence>
<dbReference type="CDD" id="cd01647">
    <property type="entry name" value="RT_LTR"/>
    <property type="match status" value="1"/>
</dbReference>
<evidence type="ECO:0000259" key="12">
    <source>
        <dbReference type="PROSITE" id="PS50994"/>
    </source>
</evidence>
<keyword evidence="8" id="KW-0479">Metal-binding</keyword>
<dbReference type="InterPro" id="IPR001584">
    <property type="entry name" value="Integrase_cat-core"/>
</dbReference>
<dbReference type="CDD" id="cd00303">
    <property type="entry name" value="retropepsin_like"/>
    <property type="match status" value="1"/>
</dbReference>
<keyword evidence="6" id="KW-0378">Hydrolase</keyword>
<protein>
    <recommendedName>
        <fullName evidence="1">RNA-directed DNA polymerase</fullName>
        <ecNumber evidence="1">2.7.7.49</ecNumber>
    </recommendedName>
</protein>
<dbReference type="PROSITE" id="PS00141">
    <property type="entry name" value="ASP_PROTEASE"/>
    <property type="match status" value="1"/>
</dbReference>
<dbReference type="Pfam" id="PF17921">
    <property type="entry name" value="Integrase_H2C2"/>
    <property type="match status" value="1"/>
</dbReference>
<feature type="region of interest" description="Disordered" evidence="9">
    <location>
        <begin position="190"/>
        <end position="210"/>
    </location>
</feature>
<dbReference type="SMART" id="SM00343">
    <property type="entry name" value="ZnF_C2HC"/>
    <property type="match status" value="2"/>
</dbReference>
<dbReference type="InterPro" id="IPR012337">
    <property type="entry name" value="RNaseH-like_sf"/>
</dbReference>
<dbReference type="Gene3D" id="1.10.340.70">
    <property type="match status" value="1"/>
</dbReference>
<dbReference type="InterPro" id="IPR041588">
    <property type="entry name" value="Integrase_H2C2"/>
</dbReference>
<dbReference type="InterPro" id="IPR021109">
    <property type="entry name" value="Peptidase_aspartic_dom_sf"/>
</dbReference>
<dbReference type="InterPro" id="IPR001969">
    <property type="entry name" value="Aspartic_peptidase_AS"/>
</dbReference>
<evidence type="ECO:0000256" key="4">
    <source>
        <dbReference type="ARBA" id="ARBA00022722"/>
    </source>
</evidence>
<feature type="compositionally biased region" description="Basic and acidic residues" evidence="9">
    <location>
        <begin position="199"/>
        <end position="210"/>
    </location>
</feature>
<dbReference type="Proteomes" id="UP000823941">
    <property type="component" value="Chromosome 22"/>
</dbReference>
<dbReference type="SUPFAM" id="SSF53098">
    <property type="entry name" value="Ribonuclease H-like"/>
    <property type="match status" value="1"/>
</dbReference>
<dbReference type="InterPro" id="IPR043128">
    <property type="entry name" value="Rev_trsase/Diguanyl_cyclase"/>
</dbReference>
<feature type="domain" description="Reverse transcriptase" evidence="11">
    <location>
        <begin position="526"/>
        <end position="708"/>
    </location>
</feature>
<dbReference type="Gene3D" id="4.10.60.10">
    <property type="entry name" value="Zinc finger, CCHC-type"/>
    <property type="match status" value="1"/>
</dbReference>
<evidence type="ECO:0000256" key="8">
    <source>
        <dbReference type="PROSITE-ProRule" id="PRU00047"/>
    </source>
</evidence>
<dbReference type="Pfam" id="PF00078">
    <property type="entry name" value="RVT_1"/>
    <property type="match status" value="1"/>
</dbReference>
<name>A0ABQ7Q2B3_PLUXY</name>
<dbReference type="PROSITE" id="PS50158">
    <property type="entry name" value="ZF_CCHC"/>
    <property type="match status" value="2"/>
</dbReference>
<dbReference type="PANTHER" id="PTHR37984:SF5">
    <property type="entry name" value="PROTEIN NYNRIN-LIKE"/>
    <property type="match status" value="1"/>
</dbReference>
<dbReference type="PROSITE" id="PS50878">
    <property type="entry name" value="RT_POL"/>
    <property type="match status" value="1"/>
</dbReference>
<dbReference type="SUPFAM" id="SSF50630">
    <property type="entry name" value="Acid proteases"/>
    <property type="match status" value="1"/>
</dbReference>
<dbReference type="InterPro" id="IPR001878">
    <property type="entry name" value="Znf_CCHC"/>
</dbReference>
<feature type="compositionally biased region" description="Low complexity" evidence="9">
    <location>
        <begin position="247"/>
        <end position="258"/>
    </location>
</feature>
<evidence type="ECO:0000256" key="6">
    <source>
        <dbReference type="ARBA" id="ARBA00022801"/>
    </source>
</evidence>
<accession>A0ABQ7Q2B3</accession>